<keyword evidence="5" id="KW-0067">ATP-binding</keyword>
<feature type="transmembrane region" description="Helical" evidence="8">
    <location>
        <begin position="446"/>
        <end position="464"/>
    </location>
</feature>
<reference evidence="11" key="1">
    <citation type="submission" date="2013-02" db="EMBL/GenBank/DDBJ databases">
        <authorList>
            <consortium name="The Broad Institute Genome Sequencing Platform"/>
            <person name="Cuomo C."/>
            <person name="Becnel J."/>
            <person name="Sanscrainte N."/>
            <person name="Walker B."/>
            <person name="Young S.K."/>
            <person name="Zeng Q."/>
            <person name="Gargeya S."/>
            <person name="Fitzgerald M."/>
            <person name="Haas B."/>
            <person name="Abouelleil A."/>
            <person name="Alvarado L."/>
            <person name="Arachchi H.M."/>
            <person name="Berlin A.M."/>
            <person name="Chapman S.B."/>
            <person name="Dewar J."/>
            <person name="Goldberg J."/>
            <person name="Griggs A."/>
            <person name="Gujja S."/>
            <person name="Hansen M."/>
            <person name="Howarth C."/>
            <person name="Imamovic A."/>
            <person name="Larimer J."/>
            <person name="McCowan C."/>
            <person name="Murphy C."/>
            <person name="Neiman D."/>
            <person name="Pearson M."/>
            <person name="Priest M."/>
            <person name="Roberts A."/>
            <person name="Saif S."/>
            <person name="Shea T."/>
            <person name="Sisk P."/>
            <person name="Sykes S."/>
            <person name="Wortman J."/>
            <person name="Nusbaum C."/>
            <person name="Birren B."/>
        </authorList>
    </citation>
    <scope>NUCLEOTIDE SEQUENCE [LARGE SCALE GENOMIC DNA]</scope>
    <source>
        <strain evidence="11">PRA339</strain>
    </source>
</reference>
<keyword evidence="11" id="KW-1185">Reference proteome</keyword>
<evidence type="ECO:0000256" key="3">
    <source>
        <dbReference type="ARBA" id="ARBA00022692"/>
    </source>
</evidence>
<feature type="transmembrane region" description="Helical" evidence="8">
    <location>
        <begin position="579"/>
        <end position="602"/>
    </location>
</feature>
<dbReference type="HOGENOM" id="CLU_030425_0_0_1"/>
<dbReference type="OrthoDB" id="2141921at2759"/>
<dbReference type="Pfam" id="PF00005">
    <property type="entry name" value="ABC_tran"/>
    <property type="match status" value="1"/>
</dbReference>
<keyword evidence="2" id="KW-0813">Transport</keyword>
<evidence type="ECO:0000259" key="9">
    <source>
        <dbReference type="PROSITE" id="PS50893"/>
    </source>
</evidence>
<evidence type="ECO:0000313" key="10">
    <source>
        <dbReference type="EMBL" id="KCZ81791.1"/>
    </source>
</evidence>
<organism evidence="10 11">
    <name type="scientific">Anncaliia algerae PRA339</name>
    <dbReference type="NCBI Taxonomy" id="1288291"/>
    <lineage>
        <taxon>Eukaryota</taxon>
        <taxon>Fungi</taxon>
        <taxon>Fungi incertae sedis</taxon>
        <taxon>Microsporidia</taxon>
        <taxon>Tubulinosematoidea</taxon>
        <taxon>Tubulinosematidae</taxon>
        <taxon>Anncaliia</taxon>
    </lineage>
</organism>
<feature type="domain" description="ABC transporter" evidence="9">
    <location>
        <begin position="8"/>
        <end position="249"/>
    </location>
</feature>
<evidence type="ECO:0000256" key="6">
    <source>
        <dbReference type="ARBA" id="ARBA00022989"/>
    </source>
</evidence>
<comment type="subcellular location">
    <subcellularLocation>
        <location evidence="1">Membrane</location>
        <topology evidence="1">Multi-pass membrane protein</topology>
    </subcellularLocation>
</comment>
<keyword evidence="4" id="KW-0547">Nucleotide-binding</keyword>
<dbReference type="PANTHER" id="PTHR48041">
    <property type="entry name" value="ABC TRANSPORTER G FAMILY MEMBER 28"/>
    <property type="match status" value="1"/>
</dbReference>
<keyword evidence="6 8" id="KW-1133">Transmembrane helix</keyword>
<feature type="transmembrane region" description="Helical" evidence="8">
    <location>
        <begin position="470"/>
        <end position="490"/>
    </location>
</feature>
<evidence type="ECO:0000256" key="1">
    <source>
        <dbReference type="ARBA" id="ARBA00004141"/>
    </source>
</evidence>
<dbReference type="GO" id="GO:0016887">
    <property type="term" value="F:ATP hydrolysis activity"/>
    <property type="evidence" value="ECO:0007669"/>
    <property type="project" value="InterPro"/>
</dbReference>
<evidence type="ECO:0000256" key="7">
    <source>
        <dbReference type="ARBA" id="ARBA00023136"/>
    </source>
</evidence>
<dbReference type="GO" id="GO:0016020">
    <property type="term" value="C:membrane"/>
    <property type="evidence" value="ECO:0007669"/>
    <property type="project" value="UniProtKB-SubCell"/>
</dbReference>
<dbReference type="InterPro" id="IPR003593">
    <property type="entry name" value="AAA+_ATPase"/>
</dbReference>
<dbReference type="GO" id="GO:0005524">
    <property type="term" value="F:ATP binding"/>
    <property type="evidence" value="ECO:0007669"/>
    <property type="project" value="UniProtKB-KW"/>
</dbReference>
<dbReference type="InterPro" id="IPR003439">
    <property type="entry name" value="ABC_transporter-like_ATP-bd"/>
</dbReference>
<dbReference type="Gene3D" id="3.40.50.300">
    <property type="entry name" value="P-loop containing nucleotide triphosphate hydrolases"/>
    <property type="match status" value="1"/>
</dbReference>
<evidence type="ECO:0000256" key="5">
    <source>
        <dbReference type="ARBA" id="ARBA00022840"/>
    </source>
</evidence>
<dbReference type="Proteomes" id="UP000030655">
    <property type="component" value="Unassembled WGS sequence"/>
</dbReference>
<keyword evidence="3 8" id="KW-0812">Transmembrane</keyword>
<dbReference type="SUPFAM" id="SSF52540">
    <property type="entry name" value="P-loop containing nucleoside triphosphate hydrolases"/>
    <property type="match status" value="1"/>
</dbReference>
<evidence type="ECO:0000256" key="8">
    <source>
        <dbReference type="SAM" id="Phobius"/>
    </source>
</evidence>
<dbReference type="GO" id="GO:0042626">
    <property type="term" value="F:ATPase-coupled transmembrane transporter activity"/>
    <property type="evidence" value="ECO:0007669"/>
    <property type="project" value="TreeGrafter"/>
</dbReference>
<evidence type="ECO:0000256" key="2">
    <source>
        <dbReference type="ARBA" id="ARBA00022448"/>
    </source>
</evidence>
<gene>
    <name evidence="10" type="ORF">H312_00831</name>
</gene>
<dbReference type="EMBL" id="KK365137">
    <property type="protein sequence ID" value="KCZ81791.1"/>
    <property type="molecule type" value="Genomic_DNA"/>
</dbReference>
<protein>
    <recommendedName>
        <fullName evidence="9">ABC transporter domain-containing protein</fullName>
    </recommendedName>
</protein>
<feature type="transmembrane region" description="Helical" evidence="8">
    <location>
        <begin position="365"/>
        <end position="384"/>
    </location>
</feature>
<dbReference type="PROSITE" id="PS50893">
    <property type="entry name" value="ABC_TRANSPORTER_2"/>
    <property type="match status" value="1"/>
</dbReference>
<feature type="transmembrane region" description="Helical" evidence="8">
    <location>
        <begin position="420"/>
        <end position="439"/>
    </location>
</feature>
<evidence type="ECO:0000256" key="4">
    <source>
        <dbReference type="ARBA" id="ARBA00022741"/>
    </source>
</evidence>
<sequence length="619" mass="72423">MLHKFGKLTCENLTVGIKSKALESKELKILDNVSGESYAGKVYIIMGPSGSGKSTLINTLIGNVPYNFYTSGKILIDDKERPSNFYEYIGFCDQQDSYFDFYSVIDFLKFHSLGRNRNITEKESLERINYLLNRLHLSERRNIALGKLSGGEKKRVMLISELMTDKKIFFLDEPTSGLDSHLALDLFHFLKEITLKNNLMLIITIHQPSEIIVEMFDDFTFIVRGRSLYNGPYSKCEEHLSKLGYVKPHKITFVEFLFELTAGRSYFEEINTKYSKLKINFGESADFPQNSAKSIYSYNTNCSFMVIFSLFYRHLKCYSKKSGYLSTSINLIMYIIYFFVSYFFLKKYNTSENNQLEYSWFPFRIRSFLGAFMVIHSFFTGIIFQKVLSIIFEDKGLIISEISSGSYSLVELAFSLFLSSIYISIIIYFLMLIPLGLFGVSLLLKLFIYFILLPIIHGIVLLFFTFMIPIFGYIILTLVNSHSVFTMIAYTIKSIIKQDFRLSSYKYEDFCMFGGIVFGMFPTQIFINLMRNRIVSLILKPFNYGEEYLESFKDDFSFKKWMKFTGAYFYYEVYIIRKWFIYAGMITVFIFMAIIFSFIVLLKQRVLIPQRYKLESKRK</sequence>
<dbReference type="AlphaFoldDB" id="A0A059F494"/>
<dbReference type="InterPro" id="IPR027417">
    <property type="entry name" value="P-loop_NTPase"/>
</dbReference>
<reference evidence="10 11" key="2">
    <citation type="submission" date="2014-03" db="EMBL/GenBank/DDBJ databases">
        <title>The Genome Sequence of Anncaliia algerae insect isolate PRA339.</title>
        <authorList>
            <consortium name="The Broad Institute Genome Sequencing Platform"/>
            <consortium name="The Broad Institute Genome Sequencing Center for Infectious Disease"/>
            <person name="Cuomo C."/>
            <person name="Becnel J."/>
            <person name="Sanscrainte N."/>
            <person name="Walker B."/>
            <person name="Young S.K."/>
            <person name="Zeng Q."/>
            <person name="Gargeya S."/>
            <person name="Fitzgerald M."/>
            <person name="Haas B."/>
            <person name="Abouelleil A."/>
            <person name="Alvarado L."/>
            <person name="Arachchi H.M."/>
            <person name="Berlin A.M."/>
            <person name="Chapman S.B."/>
            <person name="Dewar J."/>
            <person name="Goldberg J."/>
            <person name="Griggs A."/>
            <person name="Gujja S."/>
            <person name="Hansen M."/>
            <person name="Howarth C."/>
            <person name="Imamovic A."/>
            <person name="Larimer J."/>
            <person name="McCowan C."/>
            <person name="Murphy C."/>
            <person name="Neiman D."/>
            <person name="Pearson M."/>
            <person name="Priest M."/>
            <person name="Roberts A."/>
            <person name="Saif S."/>
            <person name="Shea T."/>
            <person name="Sisk P."/>
            <person name="Sykes S."/>
            <person name="Wortman J."/>
            <person name="Nusbaum C."/>
            <person name="Birren B."/>
        </authorList>
    </citation>
    <scope>NUCLEOTIDE SEQUENCE [LARGE SCALE GENOMIC DNA]</scope>
    <source>
        <strain evidence="10 11">PRA339</strain>
    </source>
</reference>
<keyword evidence="7 8" id="KW-0472">Membrane</keyword>
<dbReference type="VEuPathDB" id="MicrosporidiaDB:H312_00831"/>
<feature type="transmembrane region" description="Helical" evidence="8">
    <location>
        <begin position="324"/>
        <end position="345"/>
    </location>
</feature>
<accession>A0A059F494</accession>
<dbReference type="PANTHER" id="PTHR48041:SF139">
    <property type="entry name" value="PROTEIN SCARLET"/>
    <property type="match status" value="1"/>
</dbReference>
<proteinExistence type="predicted"/>
<dbReference type="STRING" id="1288291.A0A059F494"/>
<name>A0A059F494_9MICR</name>
<dbReference type="PROSITE" id="PS00211">
    <property type="entry name" value="ABC_TRANSPORTER_1"/>
    <property type="match status" value="1"/>
</dbReference>
<dbReference type="InterPro" id="IPR050352">
    <property type="entry name" value="ABCG_transporters"/>
</dbReference>
<dbReference type="InterPro" id="IPR017871">
    <property type="entry name" value="ABC_transporter-like_CS"/>
</dbReference>
<evidence type="ECO:0000313" key="11">
    <source>
        <dbReference type="Proteomes" id="UP000030655"/>
    </source>
</evidence>
<feature type="transmembrane region" description="Helical" evidence="8">
    <location>
        <begin position="510"/>
        <end position="530"/>
    </location>
</feature>
<dbReference type="SMART" id="SM00382">
    <property type="entry name" value="AAA"/>
    <property type="match status" value="1"/>
</dbReference>